<accession>A0A183EI38</accession>
<dbReference type="WBParaSite" id="GPUH_0002065401-mRNA-1">
    <property type="protein sequence ID" value="GPUH_0002065401-mRNA-1"/>
    <property type="gene ID" value="GPUH_0002065401"/>
</dbReference>
<dbReference type="EMBL" id="UYRT01090795">
    <property type="protein sequence ID" value="VDN36455.1"/>
    <property type="molecule type" value="Genomic_DNA"/>
</dbReference>
<dbReference type="Proteomes" id="UP000271098">
    <property type="component" value="Unassembled WGS sequence"/>
</dbReference>
<evidence type="ECO:0000313" key="2">
    <source>
        <dbReference type="Proteomes" id="UP000271098"/>
    </source>
</evidence>
<organism evidence="3">
    <name type="scientific">Gongylonema pulchrum</name>
    <dbReference type="NCBI Taxonomy" id="637853"/>
    <lineage>
        <taxon>Eukaryota</taxon>
        <taxon>Metazoa</taxon>
        <taxon>Ecdysozoa</taxon>
        <taxon>Nematoda</taxon>
        <taxon>Chromadorea</taxon>
        <taxon>Rhabditida</taxon>
        <taxon>Spirurina</taxon>
        <taxon>Spiruromorpha</taxon>
        <taxon>Spiruroidea</taxon>
        <taxon>Gongylonematidae</taxon>
        <taxon>Gongylonema</taxon>
    </lineage>
</organism>
<proteinExistence type="predicted"/>
<evidence type="ECO:0000313" key="1">
    <source>
        <dbReference type="EMBL" id="VDN36455.1"/>
    </source>
</evidence>
<reference evidence="1 2" key="2">
    <citation type="submission" date="2018-11" db="EMBL/GenBank/DDBJ databases">
        <authorList>
            <consortium name="Pathogen Informatics"/>
        </authorList>
    </citation>
    <scope>NUCLEOTIDE SEQUENCE [LARGE SCALE GENOMIC DNA]</scope>
</reference>
<gene>
    <name evidence="1" type="ORF">GPUH_LOCUS20632</name>
</gene>
<dbReference type="AlphaFoldDB" id="A0A183EI38"/>
<keyword evidence="2" id="KW-1185">Reference proteome</keyword>
<sequence>METGVSEPAVAVLHQDDKPSCAAAAAASEPVSFADQAVISEVVNSVVDSACTDCKDRDCDEEHFADRFKISDPTNFRFFETISQVRPENQAFKSEENVVPPCKTNSSIIEHEYDNLPAIEELSIHVLEDIPLVQFGKVVSIVDRQGKLHSFSFLLNLQCP</sequence>
<protein>
    <submittedName>
        <fullName evidence="3">S1 motif domain-containing protein</fullName>
    </submittedName>
</protein>
<name>A0A183EI38_9BILA</name>
<reference evidence="3" key="1">
    <citation type="submission" date="2016-06" db="UniProtKB">
        <authorList>
            <consortium name="WormBaseParasite"/>
        </authorList>
    </citation>
    <scope>IDENTIFICATION</scope>
</reference>
<evidence type="ECO:0000313" key="3">
    <source>
        <dbReference type="WBParaSite" id="GPUH_0002065401-mRNA-1"/>
    </source>
</evidence>
<dbReference type="OrthoDB" id="21550at2759"/>